<gene>
    <name evidence="13" type="ORF">ACFYKX_01635</name>
</gene>
<feature type="transmembrane region" description="Helical" evidence="10">
    <location>
        <begin position="319"/>
        <end position="341"/>
    </location>
</feature>
<comment type="similarity">
    <text evidence="8">Belongs to the methyl-accepting chemotaxis (MCP) protein family.</text>
</comment>
<keyword evidence="4 10" id="KW-0812">Transmembrane</keyword>
<comment type="caution">
    <text evidence="13">The sequence shown here is derived from an EMBL/GenBank/DDBJ whole genome shotgun (WGS) entry which is preliminary data.</text>
</comment>
<dbReference type="RefSeq" id="WP_389357418.1">
    <property type="nucleotide sequence ID" value="NZ_JBIACK010000001.1"/>
</dbReference>
<evidence type="ECO:0000256" key="6">
    <source>
        <dbReference type="ARBA" id="ARBA00023136"/>
    </source>
</evidence>
<evidence type="ECO:0000256" key="1">
    <source>
        <dbReference type="ARBA" id="ARBA00004651"/>
    </source>
</evidence>
<feature type="domain" description="Methyl-accepting transducer" evidence="11">
    <location>
        <begin position="409"/>
        <end position="645"/>
    </location>
</feature>
<evidence type="ECO:0000256" key="7">
    <source>
        <dbReference type="ARBA" id="ARBA00023224"/>
    </source>
</evidence>
<dbReference type="Gene3D" id="3.30.450.20">
    <property type="entry name" value="PAS domain"/>
    <property type="match status" value="2"/>
</dbReference>
<dbReference type="PROSITE" id="PS50885">
    <property type="entry name" value="HAMP"/>
    <property type="match status" value="1"/>
</dbReference>
<evidence type="ECO:0000256" key="2">
    <source>
        <dbReference type="ARBA" id="ARBA00022475"/>
    </source>
</evidence>
<dbReference type="PROSITE" id="PS50111">
    <property type="entry name" value="CHEMOTAXIS_TRANSDUC_2"/>
    <property type="match status" value="1"/>
</dbReference>
<reference evidence="13 14" key="1">
    <citation type="submission" date="2024-08" db="EMBL/GenBank/DDBJ databases">
        <title>Two novel Cytobacillus novel species.</title>
        <authorList>
            <person name="Liu G."/>
        </authorList>
    </citation>
    <scope>NUCLEOTIDE SEQUENCE [LARGE SCALE GENOMIC DNA]</scope>
    <source>
        <strain evidence="13 14">FJAT-54145</strain>
    </source>
</reference>
<dbReference type="Proteomes" id="UP001601059">
    <property type="component" value="Unassembled WGS sequence"/>
</dbReference>
<dbReference type="SMART" id="SM00304">
    <property type="entry name" value="HAMP"/>
    <property type="match status" value="1"/>
</dbReference>
<evidence type="ECO:0000256" key="10">
    <source>
        <dbReference type="SAM" id="Phobius"/>
    </source>
</evidence>
<evidence type="ECO:0000256" key="9">
    <source>
        <dbReference type="PROSITE-ProRule" id="PRU00284"/>
    </source>
</evidence>
<dbReference type="InterPro" id="IPR004089">
    <property type="entry name" value="MCPsignal_dom"/>
</dbReference>
<dbReference type="CDD" id="cd12913">
    <property type="entry name" value="PDC1_MCP_like"/>
    <property type="match status" value="1"/>
</dbReference>
<dbReference type="Gene3D" id="1.10.8.500">
    <property type="entry name" value="HAMP domain in histidine kinase"/>
    <property type="match status" value="1"/>
</dbReference>
<dbReference type="InterPro" id="IPR003660">
    <property type="entry name" value="HAMP_dom"/>
</dbReference>
<accession>A0ABW6K579</accession>
<dbReference type="PANTHER" id="PTHR32089">
    <property type="entry name" value="METHYL-ACCEPTING CHEMOTAXIS PROTEIN MCPB"/>
    <property type="match status" value="1"/>
</dbReference>
<keyword evidence="14" id="KW-1185">Reference proteome</keyword>
<evidence type="ECO:0000313" key="13">
    <source>
        <dbReference type="EMBL" id="MFE8699316.1"/>
    </source>
</evidence>
<dbReference type="Gene3D" id="1.10.287.950">
    <property type="entry name" value="Methyl-accepting chemotaxis protein"/>
    <property type="match status" value="1"/>
</dbReference>
<keyword evidence="6 10" id="KW-0472">Membrane</keyword>
<evidence type="ECO:0000259" key="12">
    <source>
        <dbReference type="PROSITE" id="PS50885"/>
    </source>
</evidence>
<evidence type="ECO:0000256" key="4">
    <source>
        <dbReference type="ARBA" id="ARBA00022692"/>
    </source>
</evidence>
<dbReference type="CDD" id="cd11386">
    <property type="entry name" value="MCP_signal"/>
    <property type="match status" value="1"/>
</dbReference>
<sequence length="695" mass="76346">MSLKAKLIAGVLSTMILIIGVCSFFTLYSVNIFSDNAEKLTSGLSADVSRDVSGFSEHYAGTLTFHETENVKDAITNIINRAKSDLITISTFEEIYSADEQALHTLFQKFSEQNDIIQYIYLGTENKTFSIYPEVEGLPSDYDPTSRPWYGPAKTLQKGEIFVTDAYLDGTGKEYMVTVSAPIFLNNKFYGVLGLDISLEKLTTQIANSKVGNTGYVILTDKEGALLAYKDKKLVTDHANISSLPIFKEKKGDTIYLDIDQVTYISGKDEVTGWQIFSVISQEEVKSFSSTISQNMSKRISEAESSLESILTKTFTTQFVVILLLLAISIVISILFARYFINPIKKLSTFLQSVASGDLRKKMETKSKDEIGLLFSSVNHMVDSLKDMAQKMAHLIQEVEKDSNILNEQAHVSSNVTETVVTAMTEVSRGSEQLAADMVNISSNVEANNQAVSSMANNIVKIVEHAKNTKTATSDGKIAMENMNKKIHTIVSQSEESTLIMKELDRKLQAITDITTLIHDIAEQTNLLSLNASIEAARAGEQGRGFAVVAQEVKKLAEQSSHSVSEIAILISEIQNDSEKALINIDQGRKSAVEGANMTKNTEASFNNIISFIDDLTKDIDAIANASERLSSSSQSISSSVDSVVSISEQTSAGVQEVTSTTEEQRQAVNEVQAISENLKAQTIELRKSINHFKI</sequence>
<dbReference type="SMART" id="SM00283">
    <property type="entry name" value="MA"/>
    <property type="match status" value="1"/>
</dbReference>
<keyword evidence="2" id="KW-1003">Cell membrane</keyword>
<dbReference type="InterPro" id="IPR029151">
    <property type="entry name" value="Sensor-like_sf"/>
</dbReference>
<evidence type="ECO:0000256" key="3">
    <source>
        <dbReference type="ARBA" id="ARBA00022500"/>
    </source>
</evidence>
<evidence type="ECO:0000256" key="5">
    <source>
        <dbReference type="ARBA" id="ARBA00022989"/>
    </source>
</evidence>
<dbReference type="SUPFAM" id="SSF58104">
    <property type="entry name" value="Methyl-accepting chemotaxis protein (MCP) signaling domain"/>
    <property type="match status" value="1"/>
</dbReference>
<keyword evidence="5 10" id="KW-1133">Transmembrane helix</keyword>
<organism evidence="13 14">
    <name type="scientific">Cytobacillus spartinae</name>
    <dbReference type="NCBI Taxonomy" id="3299023"/>
    <lineage>
        <taxon>Bacteria</taxon>
        <taxon>Bacillati</taxon>
        <taxon>Bacillota</taxon>
        <taxon>Bacilli</taxon>
        <taxon>Bacillales</taxon>
        <taxon>Bacillaceae</taxon>
        <taxon>Cytobacillus</taxon>
    </lineage>
</organism>
<dbReference type="CDD" id="cd06225">
    <property type="entry name" value="HAMP"/>
    <property type="match status" value="1"/>
</dbReference>
<dbReference type="EMBL" id="JBIACK010000001">
    <property type="protein sequence ID" value="MFE8699316.1"/>
    <property type="molecule type" value="Genomic_DNA"/>
</dbReference>
<dbReference type="PANTHER" id="PTHR32089:SF112">
    <property type="entry name" value="LYSOZYME-LIKE PROTEIN-RELATED"/>
    <property type="match status" value="1"/>
</dbReference>
<name>A0ABW6K579_9BACI</name>
<dbReference type="Pfam" id="PF00672">
    <property type="entry name" value="HAMP"/>
    <property type="match status" value="1"/>
</dbReference>
<dbReference type="InterPro" id="IPR033479">
    <property type="entry name" value="dCache_1"/>
</dbReference>
<protein>
    <submittedName>
        <fullName evidence="13">Methyl-accepting chemotaxis protein</fullName>
    </submittedName>
</protein>
<evidence type="ECO:0000256" key="8">
    <source>
        <dbReference type="ARBA" id="ARBA00029447"/>
    </source>
</evidence>
<keyword evidence="3" id="KW-0145">Chemotaxis</keyword>
<feature type="domain" description="HAMP" evidence="12">
    <location>
        <begin position="338"/>
        <end position="390"/>
    </location>
</feature>
<keyword evidence="7 9" id="KW-0807">Transducer</keyword>
<proteinExistence type="inferred from homology"/>
<feature type="transmembrane region" description="Helical" evidence="10">
    <location>
        <begin position="7"/>
        <end position="30"/>
    </location>
</feature>
<comment type="subcellular location">
    <subcellularLocation>
        <location evidence="1">Cell membrane</location>
        <topology evidence="1">Multi-pass membrane protein</topology>
    </subcellularLocation>
</comment>
<dbReference type="Pfam" id="PF02743">
    <property type="entry name" value="dCache_1"/>
    <property type="match status" value="1"/>
</dbReference>
<dbReference type="Pfam" id="PF00015">
    <property type="entry name" value="MCPsignal"/>
    <property type="match status" value="1"/>
</dbReference>
<dbReference type="SUPFAM" id="SSF103190">
    <property type="entry name" value="Sensory domain-like"/>
    <property type="match status" value="1"/>
</dbReference>
<evidence type="ECO:0000259" key="11">
    <source>
        <dbReference type="PROSITE" id="PS50111"/>
    </source>
</evidence>
<evidence type="ECO:0000313" key="14">
    <source>
        <dbReference type="Proteomes" id="UP001601059"/>
    </source>
</evidence>